<feature type="compositionally biased region" description="Basic residues" evidence="1">
    <location>
        <begin position="1"/>
        <end position="14"/>
    </location>
</feature>
<dbReference type="InterPro" id="IPR037593">
    <property type="entry name" value="MIOS/Sea4"/>
</dbReference>
<dbReference type="AlphaFoldDB" id="F4RN54"/>
<dbReference type="eggNOG" id="KOG1008">
    <property type="taxonomic scope" value="Eukaryota"/>
</dbReference>
<evidence type="ECO:0000259" key="2">
    <source>
        <dbReference type="Pfam" id="PF21719"/>
    </source>
</evidence>
<dbReference type="OrthoDB" id="341486at2759"/>
<evidence type="ECO:0000256" key="1">
    <source>
        <dbReference type="SAM" id="MobiDB-lite"/>
    </source>
</evidence>
<reference evidence="4" key="1">
    <citation type="journal article" date="2011" name="Proc. Natl. Acad. Sci. U.S.A.">
        <title>Obligate biotrophy features unraveled by the genomic analysis of rust fungi.</title>
        <authorList>
            <person name="Duplessis S."/>
            <person name="Cuomo C.A."/>
            <person name="Lin Y.-C."/>
            <person name="Aerts A."/>
            <person name="Tisserant E."/>
            <person name="Veneault-Fourrey C."/>
            <person name="Joly D.L."/>
            <person name="Hacquard S."/>
            <person name="Amselem J."/>
            <person name="Cantarel B.L."/>
            <person name="Chiu R."/>
            <person name="Coutinho P.M."/>
            <person name="Feau N."/>
            <person name="Field M."/>
            <person name="Frey P."/>
            <person name="Gelhaye E."/>
            <person name="Goldberg J."/>
            <person name="Grabherr M.G."/>
            <person name="Kodira C.D."/>
            <person name="Kohler A."/>
            <person name="Kuees U."/>
            <person name="Lindquist E.A."/>
            <person name="Lucas S.M."/>
            <person name="Mago R."/>
            <person name="Mauceli E."/>
            <person name="Morin E."/>
            <person name="Murat C."/>
            <person name="Pangilinan J.L."/>
            <person name="Park R."/>
            <person name="Pearson M."/>
            <person name="Quesneville H."/>
            <person name="Rouhier N."/>
            <person name="Sakthikumar S."/>
            <person name="Salamov A.A."/>
            <person name="Schmutz J."/>
            <person name="Selles B."/>
            <person name="Shapiro H."/>
            <person name="Tanguay P."/>
            <person name="Tuskan G.A."/>
            <person name="Henrissat B."/>
            <person name="Van de Peer Y."/>
            <person name="Rouze P."/>
            <person name="Ellis J.G."/>
            <person name="Dodds P.N."/>
            <person name="Schein J.E."/>
            <person name="Zhong S."/>
            <person name="Hamelin R.C."/>
            <person name="Grigoriev I.V."/>
            <person name="Szabo L.J."/>
            <person name="Martin F."/>
        </authorList>
    </citation>
    <scope>NUCLEOTIDE SEQUENCE [LARGE SCALE GENOMIC DNA]</scope>
    <source>
        <strain evidence="4">98AG31 / pathotype 3-4-7</strain>
    </source>
</reference>
<dbReference type="VEuPathDB" id="FungiDB:MELLADRAFT_77900"/>
<feature type="region of interest" description="Disordered" evidence="1">
    <location>
        <begin position="727"/>
        <end position="755"/>
    </location>
</feature>
<dbReference type="FunCoup" id="F4RN54">
    <property type="interactions" value="509"/>
</dbReference>
<dbReference type="STRING" id="747676.F4RN54"/>
<dbReference type="RefSeq" id="XP_007410476.1">
    <property type="nucleotide sequence ID" value="XM_007410414.1"/>
</dbReference>
<dbReference type="InterPro" id="IPR015943">
    <property type="entry name" value="WD40/YVTN_repeat-like_dom_sf"/>
</dbReference>
<proteinExistence type="predicted"/>
<gene>
    <name evidence="3" type="ORF">MELLADRAFT_77900</name>
</gene>
<dbReference type="PANTHER" id="PTHR16453:SF9">
    <property type="entry name" value="GATOR COMPLEX PROTEIN MIOS"/>
    <property type="match status" value="1"/>
</dbReference>
<dbReference type="Gene3D" id="2.130.10.10">
    <property type="entry name" value="YVTN repeat-like/Quinoprotein amine dehydrogenase"/>
    <property type="match status" value="1"/>
</dbReference>
<dbReference type="KEGG" id="mlr:MELLADRAFT_77900"/>
<keyword evidence="4" id="KW-1185">Reference proteome</keyword>
<sequence length="1150" mass="127116">MTSTSNHHHHHHHSNNPNSISRRYHLITDQSLKNDDGKFILINSQELKLYQSWRSTINHQKSNHNQSYLHHRLIYNLSNLPQAKCYDWFTSPNHQCDLLAAGTYNGRAYVIKLPKLNQTFNKSNNSTSNSNLNQSPLIGHSTLPSSSNLRPCTAIAFSPSGRLIALGLEKGRDYGLQILDIEGLSDRSNSTAMETHLQKPSIAHAVNSETINALGFLSVTPASHQSLLLVASSTKSIRLYDLRSPGLNSNERGPRSSLSTSHPIVSQVLNPNGQWVTRSVVGFKSDPFDPHRFASWGDDGCVRIWDTRKTTESLLLLSEDSVSHETRSTSARSSKNPPMSLGSSSIQSLTWSKSRKGVLVTLSADPQRVRVWDLVEGSIQSTALRNRSEGMTSLKSWDNVPASLTNASAYRNSAQSSPVASSQESPRISAYTVYSTRLLKPLKRTSQIIAGVRIPTITSSERIPGPDSVFEEISETYLGISRDGHLEFLESRPSGEAAFGSKGNMVISDGMRLRITARPSNQDDKVSCSTIPDLRLPIASQVASPENQASYIPSPAFSPSISTALSDAGLLTPRPLGSEGYPYNQSQSHHRPPLPSDLAELQLANKFGRHLTVNSTWENSMGCDKSKDGHLLQNDISAIMMKRACVGYGTNLLRNQQLTSDSPELSGFWEWIAHSEKLFQQGNGMVNGYDFSFRGVLSIMRGFTTGTGLRSEVPNCQTYKHAISSTSDAFAHSDPSLRTSHSRRSNSRNPDQQKELSKYMKSVRQFNHTNQINNFTISSEFSDQRQTALFLCGPDYNSKDIDQIASKYEALGMYGKASAISFFSGNTQRAITSLQRSNDTQLQLLAPPLATHLNTQRSGHPRDPLFDQVCRQLANAAEPYIRAVFSYCSTGDWHEVIDETGLPLKDRIAVALRFLPDEEIFHWLDGVARDMVSSGCLEGILLTGLQPSMNLSINGEAQVSDGFKLLKNHINRTGDLQSVALSIYLLVPDRLHSYGMERCIESYRRLLDRWKLYTVRIKFDIARGKKAREITSSQKSSNLPSLVPLAPPQLIIWCQHCSEVLSDAPNVTAHLNSISSIPDLGTTNTSNLHGSNLASMASFKNVGPTPVAYRTNRCPGCGKSLRKCAICLMSNSNKTYTQFSSGVLWKVLCL</sequence>
<name>F4RN54_MELLP</name>
<dbReference type="InterPro" id="IPR036322">
    <property type="entry name" value="WD40_repeat_dom_sf"/>
</dbReference>
<feature type="domain" description="MIOS-like alpha-solenoid" evidence="2">
    <location>
        <begin position="640"/>
        <end position="721"/>
    </location>
</feature>
<feature type="domain" description="MIOS-like alpha-solenoid" evidence="2">
    <location>
        <begin position="775"/>
        <end position="914"/>
    </location>
</feature>
<dbReference type="Pfam" id="PF21719">
    <property type="entry name" value="MIOS_a-sol"/>
    <property type="match status" value="2"/>
</dbReference>
<evidence type="ECO:0000313" key="3">
    <source>
        <dbReference type="EMBL" id="EGG06238.1"/>
    </source>
</evidence>
<organism evidence="4">
    <name type="scientific">Melampsora larici-populina (strain 98AG31 / pathotype 3-4-7)</name>
    <name type="common">Poplar leaf rust fungus</name>
    <dbReference type="NCBI Taxonomy" id="747676"/>
    <lineage>
        <taxon>Eukaryota</taxon>
        <taxon>Fungi</taxon>
        <taxon>Dikarya</taxon>
        <taxon>Basidiomycota</taxon>
        <taxon>Pucciniomycotina</taxon>
        <taxon>Pucciniomycetes</taxon>
        <taxon>Pucciniales</taxon>
        <taxon>Melampsoraceae</taxon>
        <taxon>Melampsora</taxon>
    </lineage>
</organism>
<dbReference type="Proteomes" id="UP000001072">
    <property type="component" value="Unassembled WGS sequence"/>
</dbReference>
<dbReference type="GeneID" id="18933020"/>
<accession>F4RN54</accession>
<evidence type="ECO:0000313" key="4">
    <source>
        <dbReference type="Proteomes" id="UP000001072"/>
    </source>
</evidence>
<dbReference type="InterPro" id="IPR001680">
    <property type="entry name" value="WD40_rpt"/>
</dbReference>
<dbReference type="SUPFAM" id="SSF50978">
    <property type="entry name" value="WD40 repeat-like"/>
    <property type="match status" value="1"/>
</dbReference>
<dbReference type="HOGENOM" id="CLU_005843_0_0_1"/>
<dbReference type="SMART" id="SM00320">
    <property type="entry name" value="WD40"/>
    <property type="match status" value="4"/>
</dbReference>
<dbReference type="GO" id="GO:1904263">
    <property type="term" value="P:positive regulation of TORC1 signaling"/>
    <property type="evidence" value="ECO:0007669"/>
    <property type="project" value="TreeGrafter"/>
</dbReference>
<dbReference type="GO" id="GO:0005737">
    <property type="term" value="C:cytoplasm"/>
    <property type="evidence" value="ECO:0007669"/>
    <property type="project" value="TreeGrafter"/>
</dbReference>
<dbReference type="InParanoid" id="F4RN54"/>
<dbReference type="PANTHER" id="PTHR16453">
    <property type="entry name" value="WD40 DOMAIN-CONTAINING PROTEIN MIO FAMILY MEMBER"/>
    <property type="match status" value="1"/>
</dbReference>
<feature type="region of interest" description="Disordered" evidence="1">
    <location>
        <begin position="1"/>
        <end position="21"/>
    </location>
</feature>
<feature type="region of interest" description="Disordered" evidence="1">
    <location>
        <begin position="325"/>
        <end position="346"/>
    </location>
</feature>
<dbReference type="InterPro" id="IPR049092">
    <property type="entry name" value="MIOS_a-sol"/>
</dbReference>
<dbReference type="EMBL" id="GL883109">
    <property type="protein sequence ID" value="EGG06238.1"/>
    <property type="molecule type" value="Genomic_DNA"/>
</dbReference>
<protein>
    <recommendedName>
        <fullName evidence="2">MIOS-like alpha-solenoid domain-containing protein</fullName>
    </recommendedName>
</protein>
<feature type="compositionally biased region" description="Polar residues" evidence="1">
    <location>
        <begin position="328"/>
        <end position="346"/>
    </location>
</feature>